<dbReference type="GO" id="GO:0015562">
    <property type="term" value="F:efflux transmembrane transporter activity"/>
    <property type="evidence" value="ECO:0007669"/>
    <property type="project" value="InterPro"/>
</dbReference>
<feature type="transmembrane region" description="Helical" evidence="9">
    <location>
        <begin position="922"/>
        <end position="943"/>
    </location>
</feature>
<dbReference type="NCBIfam" id="TIGR00915">
    <property type="entry name" value="2A0602"/>
    <property type="match status" value="1"/>
</dbReference>
<evidence type="ECO:0000256" key="5">
    <source>
        <dbReference type="ARBA" id="ARBA00022519"/>
    </source>
</evidence>
<feature type="transmembrane region" description="Helical" evidence="9">
    <location>
        <begin position="1003"/>
        <end position="1025"/>
    </location>
</feature>
<dbReference type="FunFam" id="3.30.70.1430:FF:000001">
    <property type="entry name" value="Efflux pump membrane transporter"/>
    <property type="match status" value="1"/>
</dbReference>
<dbReference type="PANTHER" id="PTHR32063">
    <property type="match status" value="1"/>
</dbReference>
<proteinExistence type="inferred from homology"/>
<comment type="subcellular location">
    <subcellularLocation>
        <location evidence="1 9">Cell inner membrane</location>
        <topology evidence="1 9">Multi-pass membrane protein</topology>
    </subcellularLocation>
</comment>
<keyword evidence="8 9" id="KW-0472">Membrane</keyword>
<dbReference type="GO" id="GO:0009636">
    <property type="term" value="P:response to toxic substance"/>
    <property type="evidence" value="ECO:0007669"/>
    <property type="project" value="UniProtKB-ARBA"/>
</dbReference>
<dbReference type="GO" id="GO:0042910">
    <property type="term" value="F:xenobiotic transmembrane transporter activity"/>
    <property type="evidence" value="ECO:0007669"/>
    <property type="project" value="TreeGrafter"/>
</dbReference>
<dbReference type="SUPFAM" id="SSF82693">
    <property type="entry name" value="Multidrug efflux transporter AcrB pore domain, PN1, PN2, PC1 and PC2 subdomains"/>
    <property type="match status" value="4"/>
</dbReference>
<evidence type="ECO:0000256" key="6">
    <source>
        <dbReference type="ARBA" id="ARBA00022692"/>
    </source>
</evidence>
<dbReference type="PRINTS" id="PR00702">
    <property type="entry name" value="ACRIFLAVINRP"/>
</dbReference>
<feature type="transmembrane region" description="Helical" evidence="9">
    <location>
        <begin position="366"/>
        <end position="387"/>
    </location>
</feature>
<feature type="transmembrane region" description="Helical" evidence="9">
    <location>
        <begin position="340"/>
        <end position="359"/>
    </location>
</feature>
<dbReference type="FunFam" id="3.30.2090.10:FF:000002">
    <property type="entry name" value="Efflux pump membrane transporter"/>
    <property type="match status" value="1"/>
</dbReference>
<dbReference type="Gene3D" id="3.30.70.1440">
    <property type="entry name" value="Multidrug efflux transporter AcrB pore domain"/>
    <property type="match status" value="1"/>
</dbReference>
<dbReference type="AlphaFoldDB" id="A0A510I4E2"/>
<evidence type="ECO:0000256" key="3">
    <source>
        <dbReference type="ARBA" id="ARBA00022448"/>
    </source>
</evidence>
<dbReference type="FunFam" id="3.30.70.1430:FF:000002">
    <property type="entry name" value="Efflux pump membrane transporter"/>
    <property type="match status" value="1"/>
</dbReference>
<dbReference type="InterPro" id="IPR004764">
    <property type="entry name" value="MdtF-like"/>
</dbReference>
<feature type="transmembrane region" description="Helical" evidence="9">
    <location>
        <begin position="971"/>
        <end position="991"/>
    </location>
</feature>
<keyword evidence="6 9" id="KW-0812">Transmembrane</keyword>
<comment type="caution">
    <text evidence="9">Lacks conserved residue(s) required for the propagation of feature annotation.</text>
</comment>
<organism evidence="10 11">
    <name type="scientific">Vibrio rotiferianus</name>
    <dbReference type="NCBI Taxonomy" id="190895"/>
    <lineage>
        <taxon>Bacteria</taxon>
        <taxon>Pseudomonadati</taxon>
        <taxon>Pseudomonadota</taxon>
        <taxon>Gammaproteobacteria</taxon>
        <taxon>Vibrionales</taxon>
        <taxon>Vibrionaceae</taxon>
        <taxon>Vibrio</taxon>
    </lineage>
</organism>
<evidence type="ECO:0000256" key="2">
    <source>
        <dbReference type="ARBA" id="ARBA00010942"/>
    </source>
</evidence>
<comment type="similarity">
    <text evidence="2 9">Belongs to the resistance-nodulation-cell division (RND) (TC 2.A.6) family.</text>
</comment>
<feature type="transmembrane region" description="Helical" evidence="9">
    <location>
        <begin position="872"/>
        <end position="889"/>
    </location>
</feature>
<dbReference type="NCBIfam" id="NF000282">
    <property type="entry name" value="RND_permease_1"/>
    <property type="match status" value="1"/>
</dbReference>
<dbReference type="RefSeq" id="WP_088881033.1">
    <property type="nucleotide sequence ID" value="NZ_AP019798.1"/>
</dbReference>
<feature type="transmembrane region" description="Helical" evidence="9">
    <location>
        <begin position="470"/>
        <end position="497"/>
    </location>
</feature>
<dbReference type="GeneID" id="47657115"/>
<dbReference type="FunFam" id="1.20.1640.10:FF:000001">
    <property type="entry name" value="Efflux pump membrane transporter"/>
    <property type="match status" value="1"/>
</dbReference>
<dbReference type="Gene3D" id="3.30.70.1320">
    <property type="entry name" value="Multidrug efflux transporter AcrB pore domain like"/>
    <property type="match status" value="1"/>
</dbReference>
<evidence type="ECO:0000256" key="9">
    <source>
        <dbReference type="RuleBase" id="RU364070"/>
    </source>
</evidence>
<dbReference type="InterPro" id="IPR027463">
    <property type="entry name" value="AcrB_DN_DC_subdom"/>
</dbReference>
<evidence type="ECO:0000256" key="1">
    <source>
        <dbReference type="ARBA" id="ARBA00004429"/>
    </source>
</evidence>
<protein>
    <recommendedName>
        <fullName evidence="9">Efflux pump membrane transporter</fullName>
    </recommendedName>
</protein>
<evidence type="ECO:0000256" key="4">
    <source>
        <dbReference type="ARBA" id="ARBA00022475"/>
    </source>
</evidence>
<dbReference type="Gene3D" id="3.30.70.1430">
    <property type="entry name" value="Multidrug efflux transporter AcrB pore domain"/>
    <property type="match status" value="2"/>
</dbReference>
<dbReference type="Gene3D" id="1.20.1640.10">
    <property type="entry name" value="Multidrug efflux transporter AcrB transmembrane domain"/>
    <property type="match status" value="2"/>
</dbReference>
<keyword evidence="4" id="KW-1003">Cell membrane</keyword>
<evidence type="ECO:0000313" key="11">
    <source>
        <dbReference type="Proteomes" id="UP000315115"/>
    </source>
</evidence>
<dbReference type="GO" id="GO:0005886">
    <property type="term" value="C:plasma membrane"/>
    <property type="evidence" value="ECO:0007669"/>
    <property type="project" value="UniProtKB-SubCell"/>
</dbReference>
<dbReference type="SUPFAM" id="SSF82866">
    <property type="entry name" value="Multidrug efflux transporter AcrB transmembrane domain"/>
    <property type="match status" value="2"/>
</dbReference>
<dbReference type="Proteomes" id="UP000315115">
    <property type="component" value="Chromosome 1"/>
</dbReference>
<evidence type="ECO:0000256" key="8">
    <source>
        <dbReference type="ARBA" id="ARBA00023136"/>
    </source>
</evidence>
<feature type="transmembrane region" description="Helical" evidence="9">
    <location>
        <begin position="434"/>
        <end position="458"/>
    </location>
</feature>
<dbReference type="KEGG" id="vro:BSZ04_17670"/>
<keyword evidence="7 9" id="KW-1133">Transmembrane helix</keyword>
<dbReference type="SUPFAM" id="SSF82714">
    <property type="entry name" value="Multidrug efflux transporter AcrB TolC docking domain, DN and DC subdomains"/>
    <property type="match status" value="2"/>
</dbReference>
<accession>A0A510I4E2</accession>
<feature type="transmembrane region" description="Helical" evidence="9">
    <location>
        <begin position="896"/>
        <end position="916"/>
    </location>
</feature>
<name>A0A510I4E2_9VIBR</name>
<evidence type="ECO:0000256" key="7">
    <source>
        <dbReference type="ARBA" id="ARBA00022989"/>
    </source>
</evidence>
<feature type="transmembrane region" description="Helical" evidence="9">
    <location>
        <begin position="539"/>
        <end position="557"/>
    </location>
</feature>
<gene>
    <name evidence="10" type="ORF">VroAM7_11120</name>
</gene>
<dbReference type="Pfam" id="PF00873">
    <property type="entry name" value="ACR_tran"/>
    <property type="match status" value="1"/>
</dbReference>
<sequence length="1053" mass="113552">MARFFIDRPVFAWVLAILTMLAGVMSLFNLPVSQYPTISPTTISISARYPGASAKTVEDSVTQVIEQNMTGLDYLRYLNSSSDAFGNATITLTFDSEADPDIAQVQVQNKLQLAMTSLPMEVQSQGIVVNKSNTSFLMVVAVYSEDPDFTENDIGDFVVTNIQDPISRVTGVGQVQAFGSQYAMRVWLDPFKLTQFNLTAIDVANAIREQNAQVSSGQLGAAPAQKGQLLNATISSASRLTSVAEFRNIILKSEANGSNVYLKDVARVERGAESYDIKGQYNGFPAAGLGISLGTGANALETAEAVKERLGQLSATFPDGLKIAYPFETTPFVDASIKEVIKTLLEAIVLVFLIMYLFLQNFRATIIPTIAVPVVLLGTFAILYATGFSVNTLTMFAMVLAIGLLVDDAIVVVENVERVMHEDGLDPKEATKKSMGQITGALVGVGLTLSAVFVPMAFMSGSTGVIYRQFSITIVAAMTLSVLVAIILTPALCASLLKKGDAEFSDKKGFFGWFNRKFDAATAGYEAGVAKMLKRTGRMLLVFVAMSAGAGWLFMNLPTSFLPDEDQGTVFSMAILPPNSTQEQTEKTLEKVRDYFLEEEKDNVKSVFSVAGFSFAGQGQNMGMAFIGLKDWSEREAPGSDAASLTGRAMGYFSTIKEAMVFAFAPPAIQELGNATGFDFYLQDSTGNGHEALVAAQYQILGMAAQNPKLVGVRPNGQADAPMYQVNIDHVKLRALDVSINDVNQILSSAWGGAYINDYIDRGRVKKVLVQSDSEYRMQPKDFDSWYVRNSQGEMVPFSAFATGEWTYGSPLLQRFNGLPAMNIQGGAAPGVSTGEAMAEIEAMVEKLPPGFTVNWNGISYEERLSGNQAPMLYALSILVVFLVLAALYESWSVPFAVVLVVPLGVLGAVLAVMTRGMDNDVFFQVSLLTTVGLATKNAILIVEFAKEYYEKGAGLIEATLHAVRVRLRPIIMTSLAFGLGVVPLAISAGVGSAGQNAVGTGVLGGMVSATLLGIFFVPVFFVVVERLFDRRARKEAQKEQVESTSQPTVSQE</sequence>
<dbReference type="Gene3D" id="3.30.2090.10">
    <property type="entry name" value="Multidrug efflux transporter AcrB TolC docking domain, DN and DC subdomains"/>
    <property type="match status" value="2"/>
</dbReference>
<evidence type="ECO:0000313" key="10">
    <source>
        <dbReference type="EMBL" id="BBL88459.1"/>
    </source>
</evidence>
<dbReference type="PANTHER" id="PTHR32063:SF13">
    <property type="entry name" value="MULTIDRUG EFFLUX PUMP SUBUNIT ACRB-RELATED"/>
    <property type="match status" value="1"/>
</dbReference>
<keyword evidence="3 9" id="KW-0813">Transport</keyword>
<dbReference type="FunFam" id="3.30.2090.10:FF:000001">
    <property type="entry name" value="Efflux pump membrane transporter"/>
    <property type="match status" value="1"/>
</dbReference>
<reference evidence="11" key="1">
    <citation type="submission" date="2019-07" db="EMBL/GenBank/DDBJ databases">
        <title>Complete Genome Sequences of Vibrion rotiferianus strain AM7.</title>
        <authorList>
            <person name="Miyazaki K."/>
            <person name="Wiseschart A."/>
            <person name="Pootanakit K."/>
            <person name="Ishimori K."/>
            <person name="Kitahara K."/>
        </authorList>
    </citation>
    <scope>NUCLEOTIDE SEQUENCE [LARGE SCALE GENOMIC DNA]</scope>
    <source>
        <strain evidence="11">AM7</strain>
    </source>
</reference>
<dbReference type="EMBL" id="AP019798">
    <property type="protein sequence ID" value="BBL88459.1"/>
    <property type="molecule type" value="Genomic_DNA"/>
</dbReference>
<dbReference type="InterPro" id="IPR001036">
    <property type="entry name" value="Acrflvin-R"/>
</dbReference>
<keyword evidence="5 9" id="KW-0997">Cell inner membrane</keyword>